<organism evidence="1 2">
    <name type="scientific">Subtercola frigoramans</name>
    <dbReference type="NCBI Taxonomy" id="120298"/>
    <lineage>
        <taxon>Bacteria</taxon>
        <taxon>Bacillati</taxon>
        <taxon>Actinomycetota</taxon>
        <taxon>Actinomycetes</taxon>
        <taxon>Micrococcales</taxon>
        <taxon>Microbacteriaceae</taxon>
        <taxon>Subtercola</taxon>
    </lineage>
</organism>
<reference evidence="1 2" key="1">
    <citation type="submission" date="2021-01" db="EMBL/GenBank/DDBJ databases">
        <title>Sequencing the genomes of 1000 actinobacteria strains.</title>
        <authorList>
            <person name="Klenk H.-P."/>
        </authorList>
    </citation>
    <scope>NUCLEOTIDE SEQUENCE [LARGE SCALE GENOMIC DNA]</scope>
    <source>
        <strain evidence="1 2">DSM 13057</strain>
    </source>
</reference>
<accession>A0ABS2L0I9</accession>
<proteinExistence type="predicted"/>
<gene>
    <name evidence="1" type="ORF">JOE66_000211</name>
</gene>
<sequence length="55" mass="6195">MCAATRRGTRSLCLLRRVQWVQHAIADQVGESSETLLEVQTDLFRKPVLGPARTE</sequence>
<name>A0ABS2L0I9_9MICO</name>
<evidence type="ECO:0000313" key="2">
    <source>
        <dbReference type="Proteomes" id="UP000776164"/>
    </source>
</evidence>
<evidence type="ECO:0000313" key="1">
    <source>
        <dbReference type="EMBL" id="MBM7470577.1"/>
    </source>
</evidence>
<protein>
    <submittedName>
        <fullName evidence="1">Uncharacterized protein</fullName>
    </submittedName>
</protein>
<keyword evidence="2" id="KW-1185">Reference proteome</keyword>
<dbReference type="Proteomes" id="UP000776164">
    <property type="component" value="Unassembled WGS sequence"/>
</dbReference>
<comment type="caution">
    <text evidence="1">The sequence shown here is derived from an EMBL/GenBank/DDBJ whole genome shotgun (WGS) entry which is preliminary data.</text>
</comment>
<dbReference type="EMBL" id="JAFBBU010000001">
    <property type="protein sequence ID" value="MBM7470577.1"/>
    <property type="molecule type" value="Genomic_DNA"/>
</dbReference>